<accession>A0A8E2E046</accession>
<dbReference type="InterPro" id="IPR011990">
    <property type="entry name" value="TPR-like_helical_dom_sf"/>
</dbReference>
<dbReference type="EMBL" id="KV745418">
    <property type="protein sequence ID" value="OCK74775.1"/>
    <property type="molecule type" value="Genomic_DNA"/>
</dbReference>
<dbReference type="PANTHER" id="PTHR33112">
    <property type="entry name" value="DOMAIN PROTEIN, PUTATIVE-RELATED"/>
    <property type="match status" value="1"/>
</dbReference>
<evidence type="ECO:0000259" key="1">
    <source>
        <dbReference type="Pfam" id="PF06985"/>
    </source>
</evidence>
<organism evidence="2 3">
    <name type="scientific">Lepidopterella palustris CBS 459.81</name>
    <dbReference type="NCBI Taxonomy" id="1314670"/>
    <lineage>
        <taxon>Eukaryota</taxon>
        <taxon>Fungi</taxon>
        <taxon>Dikarya</taxon>
        <taxon>Ascomycota</taxon>
        <taxon>Pezizomycotina</taxon>
        <taxon>Dothideomycetes</taxon>
        <taxon>Pleosporomycetidae</taxon>
        <taxon>Mytilinidiales</taxon>
        <taxon>Argynnaceae</taxon>
        <taxon>Lepidopterella</taxon>
    </lineage>
</organism>
<sequence length="1297" mass="147018">MSTSGDPDVAAREMDMFRLMMRTTFLTGQVPLGKEIEMRDRFSQYSFDLFEQTQDPSYLQDAIKHLEVILRRLPETSPNLPEYLDTLSYYRISEYQVTDSARPLEKAVELSSRAKKEATKRDLQHQSPITYRKILSNLGYAQSHRWGAGNRPQDLDDAIMNGRELVHITPRSDESYRQAVLNLSSRLRMRYNKNHDTEDYEAFMQCLNELLDDSSGPSHDKTRPYVLIQLGEIAHSKFSREKSWADLDVAIEHHTAAVELMGHREEKRESVLSKLCQMLGDRYDKTKDLSDGEKVISYSTLRVTSIPPSHPAYGSYLCTHMRYVRALVHDLTSMSRIAELVQSSSKLLDLMPKTHERYETCIWLLGDVLADQYILSGSPDDLMTFLKNAEVMGRLHNERARRRGEAESNNHKISWLQDELKRVLNAPKDNTIRAMACQQLRGFFKTACEENGIPNAAIVFWNQQGLRLKVYAEAIEANETHTEAEMEARVKKRLRRNEVAKQAEDERRRKNPWKVEEYKTEFGLRKLDIDPINEKIFFDIPGIVQDLFGYKDIRPLSIEDFVQQELQLEAETRAQETSEGRFPNPSLCRICRKVMIMVPLDDGSGFRWNPKLEFKPYGNFQQLFMRKSCAVCHLILELISDHSTGSLHRRLAAIDSEVQGTALTPVTLDSGDEVLQVSYGLREVGSLRILGDANDTGHQVVPISRLKKLISNCDHNHGEQCNGPALGGTLSKQIPMLQIDVVDECLIETTTAVRYFALSYVWGAVDMSKTLKANLGGRLMKGGLRVNALPKVIQDAIVFTKAFGERYLWVDALCIVQDDEDSKQRDIQQMDIVYSKAYVTIVALSGFDANAGLAGVRPNSRTPQEVHTVSISDNSFSLEYNPESDNKQDVRIAASPRTCALVLDTSKWNSRGWTYQERILSKRCLYFSQDTAYFQCRREVLDEFGNQESKQGPAMSVLANPLSQLTGIDYLKGDAEIRATFATYRSLVEQYTTRELTFGGDILHAFAGIWATLNPYMPGESICGLPTAFFDLALLWTLAPPVQRREHKVIGLEVASSRFPDPQKCPSWAWAGFVGGVEYRLLYNDERPFPKPMVTDYRIFNNDRLFWIRSRNPVLKDQKARLLAQTTVQEITDANKELAVGLKDLGPLVLQFEAFVVPLFTFKIGTNQEQLSNPDHVHATGRTTVCRLYDQNGKHCGIIFDMLASTPNLDASANPSLVGIVKYEETSRPYLGPKRVEGNITLFDSDVYPTVDEGSGLVDAFVVSWGDTGIAERITVARVHARAWENAQPVKQHVALG</sequence>
<dbReference type="Pfam" id="PF06985">
    <property type="entry name" value="HET"/>
    <property type="match status" value="1"/>
</dbReference>
<dbReference type="Proteomes" id="UP000250266">
    <property type="component" value="Unassembled WGS sequence"/>
</dbReference>
<evidence type="ECO:0000313" key="2">
    <source>
        <dbReference type="EMBL" id="OCK74775.1"/>
    </source>
</evidence>
<protein>
    <submittedName>
        <fullName evidence="2">HET-domain-containing protein</fullName>
    </submittedName>
</protein>
<keyword evidence="3" id="KW-1185">Reference proteome</keyword>
<dbReference type="InterPro" id="IPR010730">
    <property type="entry name" value="HET"/>
</dbReference>
<dbReference type="PANTHER" id="PTHR33112:SF12">
    <property type="entry name" value="HETEROKARYON INCOMPATIBILITY DOMAIN-CONTAINING PROTEIN"/>
    <property type="match status" value="1"/>
</dbReference>
<gene>
    <name evidence="2" type="ORF">K432DRAFT_386615</name>
</gene>
<dbReference type="Gene3D" id="1.25.40.10">
    <property type="entry name" value="Tetratricopeptide repeat domain"/>
    <property type="match status" value="1"/>
</dbReference>
<evidence type="ECO:0000313" key="3">
    <source>
        <dbReference type="Proteomes" id="UP000250266"/>
    </source>
</evidence>
<feature type="domain" description="Heterokaryon incompatibility" evidence="1">
    <location>
        <begin position="755"/>
        <end position="917"/>
    </location>
</feature>
<dbReference type="OrthoDB" id="2958217at2759"/>
<reference evidence="2 3" key="1">
    <citation type="journal article" date="2016" name="Nat. Commun.">
        <title>Ectomycorrhizal ecology is imprinted in the genome of the dominant symbiotic fungus Cenococcum geophilum.</title>
        <authorList>
            <consortium name="DOE Joint Genome Institute"/>
            <person name="Peter M."/>
            <person name="Kohler A."/>
            <person name="Ohm R.A."/>
            <person name="Kuo A."/>
            <person name="Krutzmann J."/>
            <person name="Morin E."/>
            <person name="Arend M."/>
            <person name="Barry K.W."/>
            <person name="Binder M."/>
            <person name="Choi C."/>
            <person name="Clum A."/>
            <person name="Copeland A."/>
            <person name="Grisel N."/>
            <person name="Haridas S."/>
            <person name="Kipfer T."/>
            <person name="LaButti K."/>
            <person name="Lindquist E."/>
            <person name="Lipzen A."/>
            <person name="Maire R."/>
            <person name="Meier B."/>
            <person name="Mihaltcheva S."/>
            <person name="Molinier V."/>
            <person name="Murat C."/>
            <person name="Poggeler S."/>
            <person name="Quandt C.A."/>
            <person name="Sperisen C."/>
            <person name="Tritt A."/>
            <person name="Tisserant E."/>
            <person name="Crous P.W."/>
            <person name="Henrissat B."/>
            <person name="Nehls U."/>
            <person name="Egli S."/>
            <person name="Spatafora J.W."/>
            <person name="Grigoriev I.V."/>
            <person name="Martin F.M."/>
        </authorList>
    </citation>
    <scope>NUCLEOTIDE SEQUENCE [LARGE SCALE GENOMIC DNA]</scope>
    <source>
        <strain evidence="2 3">CBS 459.81</strain>
    </source>
</reference>
<name>A0A8E2E046_9PEZI</name>
<proteinExistence type="predicted"/>